<dbReference type="GO" id="GO:0055085">
    <property type="term" value="P:transmembrane transport"/>
    <property type="evidence" value="ECO:0007669"/>
    <property type="project" value="InterPro"/>
</dbReference>
<dbReference type="InterPro" id="IPR000515">
    <property type="entry name" value="MetI-like"/>
</dbReference>
<evidence type="ECO:0000256" key="2">
    <source>
        <dbReference type="ARBA" id="ARBA00022448"/>
    </source>
</evidence>
<dbReference type="InterPro" id="IPR035906">
    <property type="entry name" value="MetI-like_sf"/>
</dbReference>
<dbReference type="EMBL" id="OBDZ01000003">
    <property type="protein sequence ID" value="SNY15708.1"/>
    <property type="molecule type" value="Genomic_DNA"/>
</dbReference>
<protein>
    <submittedName>
        <fullName evidence="9">Carbohydrate ABC transporter membrane protein 2, CUT1 family</fullName>
    </submittedName>
</protein>
<dbReference type="Gene3D" id="1.10.3720.10">
    <property type="entry name" value="MetI-like"/>
    <property type="match status" value="1"/>
</dbReference>
<keyword evidence="5 7" id="KW-1133">Transmembrane helix</keyword>
<keyword evidence="3" id="KW-1003">Cell membrane</keyword>
<dbReference type="PROSITE" id="PS50928">
    <property type="entry name" value="ABC_TM1"/>
    <property type="match status" value="1"/>
</dbReference>
<evidence type="ECO:0000256" key="3">
    <source>
        <dbReference type="ARBA" id="ARBA00022475"/>
    </source>
</evidence>
<dbReference type="SUPFAM" id="SSF161098">
    <property type="entry name" value="MetI-like"/>
    <property type="match status" value="1"/>
</dbReference>
<dbReference type="GO" id="GO:0005886">
    <property type="term" value="C:plasma membrane"/>
    <property type="evidence" value="ECO:0007669"/>
    <property type="project" value="UniProtKB-SubCell"/>
</dbReference>
<evidence type="ECO:0000256" key="6">
    <source>
        <dbReference type="ARBA" id="ARBA00023136"/>
    </source>
</evidence>
<evidence type="ECO:0000313" key="10">
    <source>
        <dbReference type="Proteomes" id="UP000219573"/>
    </source>
</evidence>
<feature type="transmembrane region" description="Helical" evidence="7">
    <location>
        <begin position="105"/>
        <end position="125"/>
    </location>
</feature>
<evidence type="ECO:0000256" key="7">
    <source>
        <dbReference type="RuleBase" id="RU363032"/>
    </source>
</evidence>
<organism evidence="9 10">
    <name type="scientific">Orenia metallireducens</name>
    <dbReference type="NCBI Taxonomy" id="1413210"/>
    <lineage>
        <taxon>Bacteria</taxon>
        <taxon>Bacillati</taxon>
        <taxon>Bacillota</taxon>
        <taxon>Clostridia</taxon>
        <taxon>Halanaerobiales</taxon>
        <taxon>Halobacteroidaceae</taxon>
        <taxon>Orenia</taxon>
    </lineage>
</organism>
<gene>
    <name evidence="9" type="ORF">SAMN06265827_10382</name>
</gene>
<feature type="transmembrane region" description="Helical" evidence="7">
    <location>
        <begin position="71"/>
        <end position="96"/>
    </location>
</feature>
<keyword evidence="2 7" id="KW-0813">Transport</keyword>
<dbReference type="Proteomes" id="UP000219573">
    <property type="component" value="Unassembled WGS sequence"/>
</dbReference>
<comment type="similarity">
    <text evidence="7">Belongs to the binding-protein-dependent transport system permease family.</text>
</comment>
<evidence type="ECO:0000256" key="4">
    <source>
        <dbReference type="ARBA" id="ARBA00022692"/>
    </source>
</evidence>
<feature type="domain" description="ABC transmembrane type-1" evidence="8">
    <location>
        <begin position="71"/>
        <end position="265"/>
    </location>
</feature>
<dbReference type="CDD" id="cd06261">
    <property type="entry name" value="TM_PBP2"/>
    <property type="match status" value="1"/>
</dbReference>
<keyword evidence="4 7" id="KW-0812">Transmembrane</keyword>
<sequence length="286" mass="32426">MKKKFTKTDLVIGTLLTLFAIAILYPFYNSILVSLVPQDVYVKTPFMLFPKKITLSAYQFVFSSKSIMNGFLVTLFVTVAGVIYNMFLTVTTAYALTKDIPGKKLIMHLIIFTVYFGGGLIPYYLLIKNIGLMNNLWVMVLPIGFWPMYMIIVKTFFEELPVELEESAKIDGANDLVILFKIILPLSLPVLATFALYYGVERWNEWWHGMLFIQTASKQPLQLVLRNIVQSAGEMTQNLPAGQEKKVFADGVKMASIIVTMFPVMCLFPFLQRYFVEGLTIGAVKS</sequence>
<evidence type="ECO:0000313" key="9">
    <source>
        <dbReference type="EMBL" id="SNY15708.1"/>
    </source>
</evidence>
<accession>A0A285FX39</accession>
<evidence type="ECO:0000256" key="1">
    <source>
        <dbReference type="ARBA" id="ARBA00004651"/>
    </source>
</evidence>
<feature type="transmembrane region" description="Helical" evidence="7">
    <location>
        <begin position="10"/>
        <end position="28"/>
    </location>
</feature>
<feature type="transmembrane region" description="Helical" evidence="7">
    <location>
        <begin position="178"/>
        <end position="200"/>
    </location>
</feature>
<evidence type="ECO:0000259" key="8">
    <source>
        <dbReference type="PROSITE" id="PS50928"/>
    </source>
</evidence>
<feature type="transmembrane region" description="Helical" evidence="7">
    <location>
        <begin position="137"/>
        <end position="157"/>
    </location>
</feature>
<name>A0A285FX39_9FIRM</name>
<dbReference type="PANTHER" id="PTHR43744:SF9">
    <property type="entry name" value="POLYGALACTURONAN_RHAMNOGALACTURONAN TRANSPORT SYSTEM PERMEASE PROTEIN YTCP"/>
    <property type="match status" value="1"/>
</dbReference>
<dbReference type="RefSeq" id="WP_097016554.1">
    <property type="nucleotide sequence ID" value="NZ_OBDZ01000003.1"/>
</dbReference>
<dbReference type="PANTHER" id="PTHR43744">
    <property type="entry name" value="ABC TRANSPORTER PERMEASE PROTEIN MG189-RELATED-RELATED"/>
    <property type="match status" value="1"/>
</dbReference>
<evidence type="ECO:0000256" key="5">
    <source>
        <dbReference type="ARBA" id="ARBA00022989"/>
    </source>
</evidence>
<comment type="subcellular location">
    <subcellularLocation>
        <location evidence="1 7">Cell membrane</location>
        <topology evidence="1 7">Multi-pass membrane protein</topology>
    </subcellularLocation>
</comment>
<keyword evidence="6 7" id="KW-0472">Membrane</keyword>
<dbReference type="AlphaFoldDB" id="A0A285FX39"/>
<dbReference type="Pfam" id="PF00528">
    <property type="entry name" value="BPD_transp_1"/>
    <property type="match status" value="1"/>
</dbReference>
<reference evidence="10" key="1">
    <citation type="submission" date="2017-09" db="EMBL/GenBank/DDBJ databases">
        <authorList>
            <person name="Varghese N."/>
            <person name="Submissions S."/>
        </authorList>
    </citation>
    <scope>NUCLEOTIDE SEQUENCE [LARGE SCALE GENOMIC DNA]</scope>
    <source>
        <strain evidence="10">MSL47</strain>
    </source>
</reference>
<proteinExistence type="inferred from homology"/>
<keyword evidence="10" id="KW-1185">Reference proteome</keyword>
<feature type="transmembrane region" description="Helical" evidence="7">
    <location>
        <begin position="254"/>
        <end position="271"/>
    </location>
</feature>